<keyword evidence="3" id="KW-1185">Reference proteome</keyword>
<organism evidence="2 3">
    <name type="scientific">Sphingobium terrigena</name>
    <dbReference type="NCBI Taxonomy" id="2304063"/>
    <lineage>
        <taxon>Bacteria</taxon>
        <taxon>Pseudomonadati</taxon>
        <taxon>Pseudomonadota</taxon>
        <taxon>Alphaproteobacteria</taxon>
        <taxon>Sphingomonadales</taxon>
        <taxon>Sphingomonadaceae</taxon>
        <taxon>Sphingobium</taxon>
    </lineage>
</organism>
<sequence>MPIPIRQNVAAGVEIDEWTGMARSVADSVPRQARRSRDTRLPTRDRAPNSDHTPALRNALRL</sequence>
<dbReference type="RefSeq" id="WP_119750442.1">
    <property type="nucleotide sequence ID" value="NZ_QVRA01000044.1"/>
</dbReference>
<gene>
    <name evidence="2" type="ORF">D0Z70_23085</name>
</gene>
<evidence type="ECO:0000256" key="1">
    <source>
        <dbReference type="SAM" id="MobiDB-lite"/>
    </source>
</evidence>
<evidence type="ECO:0000313" key="3">
    <source>
        <dbReference type="Proteomes" id="UP000283469"/>
    </source>
</evidence>
<accession>A0A418YL42</accession>
<reference evidence="2 3" key="1">
    <citation type="submission" date="2018-08" db="EMBL/GenBank/DDBJ databases">
        <title>Sphingobium sp. EO9.</title>
        <authorList>
            <person name="Park Y."/>
            <person name="Kim K.H."/>
            <person name="Jeon C.O."/>
        </authorList>
    </citation>
    <scope>NUCLEOTIDE SEQUENCE [LARGE SCALE GENOMIC DNA]</scope>
    <source>
        <strain evidence="2 3">EO9</strain>
    </source>
</reference>
<dbReference type="EMBL" id="QVRA01000044">
    <property type="protein sequence ID" value="RJG51683.1"/>
    <property type="molecule type" value="Genomic_DNA"/>
</dbReference>
<dbReference type="AlphaFoldDB" id="A0A418YL42"/>
<comment type="caution">
    <text evidence="2">The sequence shown here is derived from an EMBL/GenBank/DDBJ whole genome shotgun (WGS) entry which is preliminary data.</text>
</comment>
<protein>
    <submittedName>
        <fullName evidence="2">Uncharacterized protein</fullName>
    </submittedName>
</protein>
<feature type="compositionally biased region" description="Basic and acidic residues" evidence="1">
    <location>
        <begin position="35"/>
        <end position="49"/>
    </location>
</feature>
<feature type="region of interest" description="Disordered" evidence="1">
    <location>
        <begin position="25"/>
        <end position="62"/>
    </location>
</feature>
<evidence type="ECO:0000313" key="2">
    <source>
        <dbReference type="EMBL" id="RJG51683.1"/>
    </source>
</evidence>
<dbReference type="Proteomes" id="UP000283469">
    <property type="component" value="Unassembled WGS sequence"/>
</dbReference>
<proteinExistence type="predicted"/>
<name>A0A418YL42_9SPHN</name>